<protein>
    <submittedName>
        <fullName evidence="1">Uncharacterized protein</fullName>
    </submittedName>
</protein>
<evidence type="ECO:0000313" key="2">
    <source>
        <dbReference type="Proteomes" id="UP000031549"/>
    </source>
</evidence>
<comment type="caution">
    <text evidence="1">The sequence shown here is derived from an EMBL/GenBank/DDBJ whole genome shotgun (WGS) entry which is preliminary data.</text>
</comment>
<name>A0A846HA11_9CYAN</name>
<keyword evidence="2" id="KW-1185">Reference proteome</keyword>
<evidence type="ECO:0000313" key="1">
    <source>
        <dbReference type="EMBL" id="NEU74176.1"/>
    </source>
</evidence>
<dbReference type="PANTHER" id="PTHR43907">
    <property type="entry name" value="SLEI FAMILY PROTEIN"/>
    <property type="match status" value="1"/>
</dbReference>
<accession>A0A846HA11</accession>
<dbReference type="Proteomes" id="UP000031549">
    <property type="component" value="Unassembled WGS sequence"/>
</dbReference>
<gene>
    <name evidence="1" type="ORF">PI95_016820</name>
</gene>
<dbReference type="RefSeq" id="WP_039738492.1">
    <property type="nucleotide sequence ID" value="NZ_JTCM02000036.1"/>
</dbReference>
<organism evidence="1 2">
    <name type="scientific">Hassallia byssoidea VB512170</name>
    <dbReference type="NCBI Taxonomy" id="1304833"/>
    <lineage>
        <taxon>Bacteria</taxon>
        <taxon>Bacillati</taxon>
        <taxon>Cyanobacteriota</taxon>
        <taxon>Cyanophyceae</taxon>
        <taxon>Nostocales</taxon>
        <taxon>Tolypothrichaceae</taxon>
        <taxon>Hassallia</taxon>
    </lineage>
</organism>
<reference evidence="1 2" key="1">
    <citation type="journal article" date="2015" name="Genome Announc.">
        <title>Draft Genome Sequence of Cyanobacterium Hassallia byssoidea Strain VB512170, Isolated from Monuments in India.</title>
        <authorList>
            <person name="Singh D."/>
            <person name="Chandrababunaidu M.M."/>
            <person name="Panda A."/>
            <person name="Sen D."/>
            <person name="Bhattacharyya S."/>
            <person name="Adhikary S.P."/>
            <person name="Tripathy S."/>
        </authorList>
    </citation>
    <scope>NUCLEOTIDE SEQUENCE [LARGE SCALE GENOMIC DNA]</scope>
    <source>
        <strain evidence="1 2">VB512170</strain>
    </source>
</reference>
<dbReference type="SUPFAM" id="SSF57997">
    <property type="entry name" value="Tropomyosin"/>
    <property type="match status" value="1"/>
</dbReference>
<dbReference type="AlphaFoldDB" id="A0A846HA11"/>
<dbReference type="EMBL" id="JTCM02000036">
    <property type="protein sequence ID" value="NEU74176.1"/>
    <property type="molecule type" value="Genomic_DNA"/>
</dbReference>
<proteinExistence type="predicted"/>
<sequence length="119" mass="14419">MKLAFSFVGCGLAKCVHYPCLPEFNKRLPEFNKRLPEFNKRLPEFNKRLPEFDKRLPEFDKRLPEFDKRLPEFDKRLPEFNKRQVLGVGLPKYKDKWEIWLDIKLQLLTLNLQIFFATF</sequence>